<sequence>MNCKSLRRKFIASCPLNSRERLKKAMKPKVEPFNALAVNYCKFLSIMSLEIPSQLSSASFLSSVPTFSCFCRNSWFPSSRACIYMEQRLGFGEITLLSGGGQLLLSLDISLPLNKILLLIDFYNTTRSFPACEFLHDWFAPGSSWRTIGRAPLTCLIYPQEATCGEYQWDHQQDAQALRTLVNFSLGSQSSRIDTLVNELIEMFISFLLVLKKGKNLTKEQNSEKINQRVKIKQANMEKQGKTKKKKEKVNKEKKRKNHGIELTWLRFYWFLDAQCSVGLGKVTSKNGNVPLPHAVIALSQSDIVSVFSEVAPLLNRYGLLMHWCPINPAAILSTKRRHRVESMGHTRCNIAVHRPNIRMTLYRGLEPIIWFGLGWPRRISRPHHVSRNTLNFLPRSWEVEVPLPDPSLLGVEIGRADANWTTLARWPCPRDKGFPLHQWPVLAHGPLDKQAKLLHRVRQAYQFLLSHWLRPAQSPRWWGRSQSFLHQLHHIEFGLLSFEPNAASIARAF</sequence>
<dbReference type="EMBL" id="LAVV01008005">
    <property type="protein sequence ID" value="KNZ54071.1"/>
    <property type="molecule type" value="Genomic_DNA"/>
</dbReference>
<comment type="caution">
    <text evidence="2">The sequence shown here is derived from an EMBL/GenBank/DDBJ whole genome shotgun (WGS) entry which is preliminary data.</text>
</comment>
<keyword evidence="3" id="KW-1185">Reference proteome</keyword>
<dbReference type="AlphaFoldDB" id="A0A0L6UZX2"/>
<protein>
    <submittedName>
        <fullName evidence="2">Uncharacterized protein</fullName>
    </submittedName>
</protein>
<proteinExistence type="predicted"/>
<feature type="region of interest" description="Disordered" evidence="1">
    <location>
        <begin position="234"/>
        <end position="255"/>
    </location>
</feature>
<gene>
    <name evidence="2" type="ORF">VP01_3052g2</name>
</gene>
<organism evidence="2 3">
    <name type="scientific">Puccinia sorghi</name>
    <dbReference type="NCBI Taxonomy" id="27349"/>
    <lineage>
        <taxon>Eukaryota</taxon>
        <taxon>Fungi</taxon>
        <taxon>Dikarya</taxon>
        <taxon>Basidiomycota</taxon>
        <taxon>Pucciniomycotina</taxon>
        <taxon>Pucciniomycetes</taxon>
        <taxon>Pucciniales</taxon>
        <taxon>Pucciniaceae</taxon>
        <taxon>Puccinia</taxon>
    </lineage>
</organism>
<evidence type="ECO:0000313" key="2">
    <source>
        <dbReference type="EMBL" id="KNZ54071.1"/>
    </source>
</evidence>
<name>A0A0L6UZX2_9BASI</name>
<evidence type="ECO:0000256" key="1">
    <source>
        <dbReference type="SAM" id="MobiDB-lite"/>
    </source>
</evidence>
<dbReference type="Proteomes" id="UP000037035">
    <property type="component" value="Unassembled WGS sequence"/>
</dbReference>
<reference evidence="2 3" key="1">
    <citation type="submission" date="2015-08" db="EMBL/GenBank/DDBJ databases">
        <title>Next Generation Sequencing and Analysis of the Genome of Puccinia sorghi L Schw, the Causal Agent of Maize Common Rust.</title>
        <authorList>
            <person name="Rochi L."/>
            <person name="Burguener G."/>
            <person name="Darino M."/>
            <person name="Turjanski A."/>
            <person name="Kreff E."/>
            <person name="Dieguez M.J."/>
            <person name="Sacco F."/>
        </authorList>
    </citation>
    <scope>NUCLEOTIDE SEQUENCE [LARGE SCALE GENOMIC DNA]</scope>
    <source>
        <strain evidence="2 3">RO10H11247</strain>
    </source>
</reference>
<dbReference type="VEuPathDB" id="FungiDB:VP01_3052g2"/>
<evidence type="ECO:0000313" key="3">
    <source>
        <dbReference type="Proteomes" id="UP000037035"/>
    </source>
</evidence>
<accession>A0A0L6UZX2</accession>
<feature type="compositionally biased region" description="Basic residues" evidence="1">
    <location>
        <begin position="242"/>
        <end position="255"/>
    </location>
</feature>